<evidence type="ECO:0000313" key="1">
    <source>
        <dbReference type="EMBL" id="MBB5786002.1"/>
    </source>
</evidence>
<dbReference type="Proteomes" id="UP000542813">
    <property type="component" value="Unassembled WGS sequence"/>
</dbReference>
<organism evidence="1 2">
    <name type="scientific">Jiangella mangrovi</name>
    <dbReference type="NCBI Taxonomy" id="1524084"/>
    <lineage>
        <taxon>Bacteria</taxon>
        <taxon>Bacillati</taxon>
        <taxon>Actinomycetota</taxon>
        <taxon>Actinomycetes</taxon>
        <taxon>Jiangellales</taxon>
        <taxon>Jiangellaceae</taxon>
        <taxon>Jiangella</taxon>
    </lineage>
</organism>
<keyword evidence="2" id="KW-1185">Reference proteome</keyword>
<protein>
    <submittedName>
        <fullName evidence="1">Uncharacterized protein</fullName>
    </submittedName>
</protein>
<proteinExistence type="predicted"/>
<comment type="caution">
    <text evidence="1">The sequence shown here is derived from an EMBL/GenBank/DDBJ whole genome shotgun (WGS) entry which is preliminary data.</text>
</comment>
<sequence length="180" mass="19978">MTCRLIHLDEVLVHHHIPRSDWEMTLGKDPRIRYVFESGDVVLIYAPDSTDPDDVELHVPDETSDEGIVDAVRRAALAVGLFDRQTPEGGAVPGWANWTSKWDHDDADGSFARVHRWTDGRVSVELLEVIDADGTRRVQDVELDPGEGNDRLERRGDLSGYAASLRAAADVLDVIGGDLR</sequence>
<reference evidence="1 2" key="1">
    <citation type="submission" date="2020-08" db="EMBL/GenBank/DDBJ databases">
        <title>Sequencing the genomes of 1000 actinobacteria strains.</title>
        <authorList>
            <person name="Klenk H.-P."/>
        </authorList>
    </citation>
    <scope>NUCLEOTIDE SEQUENCE [LARGE SCALE GENOMIC DNA]</scope>
    <source>
        <strain evidence="1 2">DSM 102122</strain>
    </source>
</reference>
<dbReference type="EMBL" id="JACHMM010000001">
    <property type="protein sequence ID" value="MBB5786002.1"/>
    <property type="molecule type" value="Genomic_DNA"/>
</dbReference>
<dbReference type="RefSeq" id="WP_184819160.1">
    <property type="nucleotide sequence ID" value="NZ_JACHMM010000001.1"/>
</dbReference>
<accession>A0A7W9GLC1</accession>
<gene>
    <name evidence="1" type="ORF">HD601_000577</name>
</gene>
<evidence type="ECO:0000313" key="2">
    <source>
        <dbReference type="Proteomes" id="UP000542813"/>
    </source>
</evidence>
<name>A0A7W9GLC1_9ACTN</name>
<dbReference type="AlphaFoldDB" id="A0A7W9GLC1"/>